<gene>
    <name evidence="1" type="ORF">HaLaN_12445</name>
</gene>
<dbReference type="AlphaFoldDB" id="A0A699Z0N6"/>
<keyword evidence="2" id="KW-1185">Reference proteome</keyword>
<evidence type="ECO:0000313" key="1">
    <source>
        <dbReference type="EMBL" id="GFH16093.1"/>
    </source>
</evidence>
<evidence type="ECO:0000313" key="2">
    <source>
        <dbReference type="Proteomes" id="UP000485058"/>
    </source>
</evidence>
<dbReference type="EMBL" id="BLLF01000944">
    <property type="protein sequence ID" value="GFH16093.1"/>
    <property type="molecule type" value="Genomic_DNA"/>
</dbReference>
<sequence length="151" mass="16427">MNCPPTGLSALPAIGCPAALAALQDVVQLSERCQAALGTELAALREGCHRARLLYLNLNQKTTTAATQPREWQLQLSELRGACTALDHRLRQAREQWQQVEAAAAVCERAQAQGLPHGLEELHQHTTRLRAVQAKAAVAQGVWDQSSDTLF</sequence>
<proteinExistence type="predicted"/>
<accession>A0A699Z0N6</accession>
<comment type="caution">
    <text evidence="1">The sequence shown here is derived from an EMBL/GenBank/DDBJ whole genome shotgun (WGS) entry which is preliminary data.</text>
</comment>
<dbReference type="Proteomes" id="UP000485058">
    <property type="component" value="Unassembled WGS sequence"/>
</dbReference>
<name>A0A699Z0N6_HAELA</name>
<protein>
    <submittedName>
        <fullName evidence="1">Uncharacterized protein</fullName>
    </submittedName>
</protein>
<feature type="non-terminal residue" evidence="1">
    <location>
        <position position="1"/>
    </location>
</feature>
<reference evidence="1 2" key="1">
    <citation type="submission" date="2020-02" db="EMBL/GenBank/DDBJ databases">
        <title>Draft genome sequence of Haematococcus lacustris strain NIES-144.</title>
        <authorList>
            <person name="Morimoto D."/>
            <person name="Nakagawa S."/>
            <person name="Yoshida T."/>
            <person name="Sawayama S."/>
        </authorList>
    </citation>
    <scope>NUCLEOTIDE SEQUENCE [LARGE SCALE GENOMIC DNA]</scope>
    <source>
        <strain evidence="1 2">NIES-144</strain>
    </source>
</reference>
<organism evidence="1 2">
    <name type="scientific">Haematococcus lacustris</name>
    <name type="common">Green alga</name>
    <name type="synonym">Haematococcus pluvialis</name>
    <dbReference type="NCBI Taxonomy" id="44745"/>
    <lineage>
        <taxon>Eukaryota</taxon>
        <taxon>Viridiplantae</taxon>
        <taxon>Chlorophyta</taxon>
        <taxon>core chlorophytes</taxon>
        <taxon>Chlorophyceae</taxon>
        <taxon>CS clade</taxon>
        <taxon>Chlamydomonadales</taxon>
        <taxon>Haematococcaceae</taxon>
        <taxon>Haematococcus</taxon>
    </lineage>
</organism>